<proteinExistence type="predicted"/>
<dbReference type="AlphaFoldDB" id="A0A4S8LS01"/>
<feature type="region of interest" description="Disordered" evidence="1">
    <location>
        <begin position="45"/>
        <end position="69"/>
    </location>
</feature>
<organism evidence="2 3">
    <name type="scientific">Dendrothele bispora (strain CBS 962.96)</name>
    <dbReference type="NCBI Taxonomy" id="1314807"/>
    <lineage>
        <taxon>Eukaryota</taxon>
        <taxon>Fungi</taxon>
        <taxon>Dikarya</taxon>
        <taxon>Basidiomycota</taxon>
        <taxon>Agaricomycotina</taxon>
        <taxon>Agaricomycetes</taxon>
        <taxon>Agaricomycetidae</taxon>
        <taxon>Agaricales</taxon>
        <taxon>Agaricales incertae sedis</taxon>
        <taxon>Dendrothele</taxon>
    </lineage>
</organism>
<protein>
    <submittedName>
        <fullName evidence="2">Uncharacterized protein</fullName>
    </submittedName>
</protein>
<accession>A0A4S8LS01</accession>
<evidence type="ECO:0000256" key="1">
    <source>
        <dbReference type="SAM" id="MobiDB-lite"/>
    </source>
</evidence>
<dbReference type="Proteomes" id="UP000297245">
    <property type="component" value="Unassembled WGS sequence"/>
</dbReference>
<reference evidence="2 3" key="1">
    <citation type="journal article" date="2019" name="Nat. Ecol. Evol.">
        <title>Megaphylogeny resolves global patterns of mushroom evolution.</title>
        <authorList>
            <person name="Varga T."/>
            <person name="Krizsan K."/>
            <person name="Foldi C."/>
            <person name="Dima B."/>
            <person name="Sanchez-Garcia M."/>
            <person name="Sanchez-Ramirez S."/>
            <person name="Szollosi G.J."/>
            <person name="Szarkandi J.G."/>
            <person name="Papp V."/>
            <person name="Albert L."/>
            <person name="Andreopoulos W."/>
            <person name="Angelini C."/>
            <person name="Antonin V."/>
            <person name="Barry K.W."/>
            <person name="Bougher N.L."/>
            <person name="Buchanan P."/>
            <person name="Buyck B."/>
            <person name="Bense V."/>
            <person name="Catcheside P."/>
            <person name="Chovatia M."/>
            <person name="Cooper J."/>
            <person name="Damon W."/>
            <person name="Desjardin D."/>
            <person name="Finy P."/>
            <person name="Geml J."/>
            <person name="Haridas S."/>
            <person name="Hughes K."/>
            <person name="Justo A."/>
            <person name="Karasinski D."/>
            <person name="Kautmanova I."/>
            <person name="Kiss B."/>
            <person name="Kocsube S."/>
            <person name="Kotiranta H."/>
            <person name="LaButti K.M."/>
            <person name="Lechner B.E."/>
            <person name="Liimatainen K."/>
            <person name="Lipzen A."/>
            <person name="Lukacs Z."/>
            <person name="Mihaltcheva S."/>
            <person name="Morgado L.N."/>
            <person name="Niskanen T."/>
            <person name="Noordeloos M.E."/>
            <person name="Ohm R.A."/>
            <person name="Ortiz-Santana B."/>
            <person name="Ovrebo C."/>
            <person name="Racz N."/>
            <person name="Riley R."/>
            <person name="Savchenko A."/>
            <person name="Shiryaev A."/>
            <person name="Soop K."/>
            <person name="Spirin V."/>
            <person name="Szebenyi C."/>
            <person name="Tomsovsky M."/>
            <person name="Tulloss R.E."/>
            <person name="Uehling J."/>
            <person name="Grigoriev I.V."/>
            <person name="Vagvolgyi C."/>
            <person name="Papp T."/>
            <person name="Martin F.M."/>
            <person name="Miettinen O."/>
            <person name="Hibbett D.S."/>
            <person name="Nagy L.G."/>
        </authorList>
    </citation>
    <scope>NUCLEOTIDE SEQUENCE [LARGE SCALE GENOMIC DNA]</scope>
    <source>
        <strain evidence="2 3">CBS 962.96</strain>
    </source>
</reference>
<gene>
    <name evidence="2" type="ORF">K435DRAFT_780585</name>
</gene>
<name>A0A4S8LS01_DENBC</name>
<evidence type="ECO:0000313" key="3">
    <source>
        <dbReference type="Proteomes" id="UP000297245"/>
    </source>
</evidence>
<evidence type="ECO:0000313" key="2">
    <source>
        <dbReference type="EMBL" id="THU91678.1"/>
    </source>
</evidence>
<dbReference type="OrthoDB" id="3010419at2759"/>
<keyword evidence="3" id="KW-1185">Reference proteome</keyword>
<sequence length="172" mass="19463">MTLRNLRVISLFIVDVKSLDFYINPTVTVAPRNLVPSSLNVTNRDEYTLSTSPPAPSPQLPKGRQSGPASIHEIDNKFSGLSLMNLRAMYLRSNRAVCPYSSIPEKVKRMMEALRVDVESGKGIGHLRKVVSQRPEERRQQTWSWRALWTQGPYTDREGLDALKDEGLGRQL</sequence>
<dbReference type="EMBL" id="ML179300">
    <property type="protein sequence ID" value="THU91678.1"/>
    <property type="molecule type" value="Genomic_DNA"/>
</dbReference>